<gene>
    <name evidence="1" type="ORF">NCTC12020_00261</name>
</gene>
<dbReference type="SUPFAM" id="SSF51182">
    <property type="entry name" value="RmlC-like cupins"/>
    <property type="match status" value="1"/>
</dbReference>
<evidence type="ECO:0008006" key="3">
    <source>
        <dbReference type="Google" id="ProtNLM"/>
    </source>
</evidence>
<dbReference type="InterPro" id="IPR011051">
    <property type="entry name" value="RmlC_Cupin_sf"/>
</dbReference>
<accession>A0A380NG74</accession>
<dbReference type="PANTHER" id="PTHR43698">
    <property type="entry name" value="RIBD C-TERMINAL DOMAIN CONTAINING PROTEIN"/>
    <property type="match status" value="1"/>
</dbReference>
<dbReference type="CDD" id="cd02233">
    <property type="entry name" value="cupin_HNL-like"/>
    <property type="match status" value="1"/>
</dbReference>
<protein>
    <recommendedName>
        <fullName evidence="3">Cupin domain</fullName>
    </recommendedName>
</protein>
<keyword evidence="2" id="KW-1185">Reference proteome</keyword>
<name>A0A380NG74_9FIRM</name>
<dbReference type="InterPro" id="IPR014710">
    <property type="entry name" value="RmlC-like_jellyroll"/>
</dbReference>
<sequence length="162" mass="17816">MSTQTNKTEYMSANGVPVAVATTQADHAKSMVFPIGEENVAFVQYFVGNSYLAPVETKALGIYNVTFEPKCRNHWHIHQATKGGGQILIGVAGRGFYQTWGEEPKEILPGTVITIPAGVKHWHGADADHWFSHLAIEVPGEDTSTEWLEPVSDEQYFGVVTK</sequence>
<dbReference type="Proteomes" id="UP000255367">
    <property type="component" value="Unassembled WGS sequence"/>
</dbReference>
<dbReference type="Gene3D" id="2.60.120.10">
    <property type="entry name" value="Jelly Rolls"/>
    <property type="match status" value="1"/>
</dbReference>
<evidence type="ECO:0000313" key="2">
    <source>
        <dbReference type="Proteomes" id="UP000255367"/>
    </source>
</evidence>
<dbReference type="AlphaFoldDB" id="A0A380NG74"/>
<dbReference type="EMBL" id="UHIO01000001">
    <property type="protein sequence ID" value="SUP40291.1"/>
    <property type="molecule type" value="Genomic_DNA"/>
</dbReference>
<reference evidence="1 2" key="1">
    <citation type="submission" date="2018-06" db="EMBL/GenBank/DDBJ databases">
        <authorList>
            <consortium name="Pathogen Informatics"/>
            <person name="Doyle S."/>
        </authorList>
    </citation>
    <scope>NUCLEOTIDE SEQUENCE [LARGE SCALE GENOMIC DNA]</scope>
    <source>
        <strain evidence="1 2">NCTC12020</strain>
    </source>
</reference>
<dbReference type="PANTHER" id="PTHR43698:SF1">
    <property type="entry name" value="BLL4564 PROTEIN"/>
    <property type="match status" value="1"/>
</dbReference>
<evidence type="ECO:0000313" key="1">
    <source>
        <dbReference type="EMBL" id="SUP40291.1"/>
    </source>
</evidence>
<organism evidence="1 2">
    <name type="scientific">Veillonella criceti</name>
    <dbReference type="NCBI Taxonomy" id="103891"/>
    <lineage>
        <taxon>Bacteria</taxon>
        <taxon>Bacillati</taxon>
        <taxon>Bacillota</taxon>
        <taxon>Negativicutes</taxon>
        <taxon>Veillonellales</taxon>
        <taxon>Veillonellaceae</taxon>
        <taxon>Veillonella</taxon>
    </lineage>
</organism>
<proteinExistence type="predicted"/>
<dbReference type="RefSeq" id="WP_172460538.1">
    <property type="nucleotide sequence ID" value="NZ_UHIO01000001.1"/>
</dbReference>
<dbReference type="InterPro" id="IPR047263">
    <property type="entry name" value="HNL-like_cupin"/>
</dbReference>